<protein>
    <submittedName>
        <fullName evidence="1">Uncharacterized protein</fullName>
    </submittedName>
</protein>
<keyword evidence="2" id="KW-1185">Reference proteome</keyword>
<accession>A0ACC1R729</accession>
<reference evidence="1" key="1">
    <citation type="submission" date="2022-07" db="EMBL/GenBank/DDBJ databases">
        <title>Genome Sequence of Lecanicillium saksenae.</title>
        <authorList>
            <person name="Buettner E."/>
        </authorList>
    </citation>
    <scope>NUCLEOTIDE SEQUENCE</scope>
    <source>
        <strain evidence="1">VT-O1</strain>
    </source>
</reference>
<dbReference type="EMBL" id="JANAKD010000030">
    <property type="protein sequence ID" value="KAJ3498883.1"/>
    <property type="molecule type" value="Genomic_DNA"/>
</dbReference>
<sequence>MSSVPDPEHPTPASGTSAGGQAEVTALIDVSKQKARQQHLQNQNNLLVRQLEESHKREDHIKRVQVQDDQTKISAAEEQSTRHGRRQNRKVTKDREIEKEWEQIDIRNSKLDKAEERNCKERQILYEEKRNIIHEKRRLLFLWYFQSIAKTPKEDILWARHAEAAVIASDDESSENEEFDKFDATTKAYRLNKSLDEELQDIDESDREADEIESKNVVSAPLPPAYAVVVESNSRISMQPTYTEKQKNHQDATPTESEATLADKSRNSCQHCNADRKARLSSEASWTRFLLYLVCIVTLVGGTAMLVAGSLVLQEGKRERNQWLEVNGLTRAYMLMVAPVGDVEQAP</sequence>
<comment type="caution">
    <text evidence="1">The sequence shown here is derived from an EMBL/GenBank/DDBJ whole genome shotgun (WGS) entry which is preliminary data.</text>
</comment>
<evidence type="ECO:0000313" key="1">
    <source>
        <dbReference type="EMBL" id="KAJ3498883.1"/>
    </source>
</evidence>
<gene>
    <name evidence="1" type="ORF">NLG97_g778</name>
</gene>
<organism evidence="1 2">
    <name type="scientific">Lecanicillium saksenae</name>
    <dbReference type="NCBI Taxonomy" id="468837"/>
    <lineage>
        <taxon>Eukaryota</taxon>
        <taxon>Fungi</taxon>
        <taxon>Dikarya</taxon>
        <taxon>Ascomycota</taxon>
        <taxon>Pezizomycotina</taxon>
        <taxon>Sordariomycetes</taxon>
        <taxon>Hypocreomycetidae</taxon>
        <taxon>Hypocreales</taxon>
        <taxon>Cordycipitaceae</taxon>
        <taxon>Lecanicillium</taxon>
    </lineage>
</organism>
<evidence type="ECO:0000313" key="2">
    <source>
        <dbReference type="Proteomes" id="UP001148737"/>
    </source>
</evidence>
<proteinExistence type="predicted"/>
<name>A0ACC1R729_9HYPO</name>
<dbReference type="Proteomes" id="UP001148737">
    <property type="component" value="Unassembled WGS sequence"/>
</dbReference>